<dbReference type="InterPro" id="IPR050343">
    <property type="entry name" value="RsuA_PseudoU_synthase"/>
</dbReference>
<organism evidence="7 8">
    <name type="scientific">Fundicoccus ignavus</name>
    <dbReference type="NCBI Taxonomy" id="2664442"/>
    <lineage>
        <taxon>Bacteria</taxon>
        <taxon>Bacillati</taxon>
        <taxon>Bacillota</taxon>
        <taxon>Bacilli</taxon>
        <taxon>Lactobacillales</taxon>
        <taxon>Aerococcaceae</taxon>
        <taxon>Fundicoccus</taxon>
    </lineage>
</organism>
<proteinExistence type="inferred from homology"/>
<dbReference type="InterPro" id="IPR006145">
    <property type="entry name" value="PsdUridine_synth_RsuA/RluA"/>
</dbReference>
<dbReference type="PROSITE" id="PS50889">
    <property type="entry name" value="S4"/>
    <property type="match status" value="1"/>
</dbReference>
<dbReference type="PROSITE" id="PS01149">
    <property type="entry name" value="PSI_RSU"/>
    <property type="match status" value="1"/>
</dbReference>
<evidence type="ECO:0000256" key="4">
    <source>
        <dbReference type="PROSITE-ProRule" id="PRU00182"/>
    </source>
</evidence>
<dbReference type="InterPro" id="IPR018496">
    <property type="entry name" value="PsdUridine_synth_RsuA/RluB_CS"/>
</dbReference>
<protein>
    <recommendedName>
        <fullName evidence="5">Pseudouridine synthase</fullName>
        <ecNumber evidence="5">5.4.99.-</ecNumber>
    </recommendedName>
</protein>
<dbReference type="NCBIfam" id="TIGR00093">
    <property type="entry name" value="pseudouridine synthase"/>
    <property type="match status" value="1"/>
</dbReference>
<dbReference type="GO" id="GO:0120159">
    <property type="term" value="F:rRNA pseudouridine synthase activity"/>
    <property type="evidence" value="ECO:0007669"/>
    <property type="project" value="UniProtKB-ARBA"/>
</dbReference>
<dbReference type="SMART" id="SM00363">
    <property type="entry name" value="S4"/>
    <property type="match status" value="1"/>
</dbReference>
<gene>
    <name evidence="7" type="ORF">GF867_02125</name>
</gene>
<dbReference type="AlphaFoldDB" id="A0A844CF47"/>
<dbReference type="Proteomes" id="UP000440066">
    <property type="component" value="Unassembled WGS sequence"/>
</dbReference>
<dbReference type="GO" id="GO:0003723">
    <property type="term" value="F:RNA binding"/>
    <property type="evidence" value="ECO:0007669"/>
    <property type="project" value="UniProtKB-KW"/>
</dbReference>
<dbReference type="Pfam" id="PF00849">
    <property type="entry name" value="PseudoU_synth_2"/>
    <property type="match status" value="1"/>
</dbReference>
<dbReference type="InterPro" id="IPR002942">
    <property type="entry name" value="S4_RNA-bd"/>
</dbReference>
<feature type="domain" description="RNA-binding S4" evidence="6">
    <location>
        <begin position="1"/>
        <end position="59"/>
    </location>
</feature>
<accession>A0A844CF47</accession>
<dbReference type="SUPFAM" id="SSF55174">
    <property type="entry name" value="Alpha-L RNA-binding motif"/>
    <property type="match status" value="1"/>
</dbReference>
<reference evidence="7 8" key="1">
    <citation type="submission" date="2019-11" db="EMBL/GenBank/DDBJ databases">
        <title>Characterisation of Fundicoccus ignavus gen. nov. sp. nov., a novel genus of the family Aerococcaceae from bulk tank milk.</title>
        <authorList>
            <person name="Siebert A."/>
            <person name="Huptas C."/>
            <person name="Wenning M."/>
            <person name="Scherer S."/>
            <person name="Doll E.V."/>
        </authorList>
    </citation>
    <scope>NUCLEOTIDE SEQUENCE [LARGE SCALE GENOMIC DNA]</scope>
    <source>
        <strain evidence="7 8">DSM 109652</strain>
    </source>
</reference>
<name>A0A844CF47_9LACT</name>
<evidence type="ECO:0000259" key="6">
    <source>
        <dbReference type="SMART" id="SM00363"/>
    </source>
</evidence>
<dbReference type="Pfam" id="PF01479">
    <property type="entry name" value="S4"/>
    <property type="match status" value="1"/>
</dbReference>
<evidence type="ECO:0000256" key="5">
    <source>
        <dbReference type="RuleBase" id="RU003887"/>
    </source>
</evidence>
<dbReference type="InterPro" id="IPR036986">
    <property type="entry name" value="S4_RNA-bd_sf"/>
</dbReference>
<evidence type="ECO:0000256" key="3">
    <source>
        <dbReference type="ARBA" id="ARBA00023235"/>
    </source>
</evidence>
<dbReference type="InterPro" id="IPR000748">
    <property type="entry name" value="PsdUridine_synth_RsuA/RluB/E/F"/>
</dbReference>
<dbReference type="RefSeq" id="WP_153831475.1">
    <property type="nucleotide sequence ID" value="NZ_WJQT01000002.1"/>
</dbReference>
<dbReference type="SUPFAM" id="SSF55120">
    <property type="entry name" value="Pseudouridine synthase"/>
    <property type="match status" value="1"/>
</dbReference>
<dbReference type="InterPro" id="IPR020094">
    <property type="entry name" value="TruA/RsuA/RluB/E/F_N"/>
</dbReference>
<evidence type="ECO:0000313" key="8">
    <source>
        <dbReference type="Proteomes" id="UP000440066"/>
    </source>
</evidence>
<dbReference type="InterPro" id="IPR020103">
    <property type="entry name" value="PsdUridine_synth_cat_dom_sf"/>
</dbReference>
<dbReference type="PANTHER" id="PTHR47683">
    <property type="entry name" value="PSEUDOURIDINE SYNTHASE FAMILY PROTEIN-RELATED"/>
    <property type="match status" value="1"/>
</dbReference>
<dbReference type="Gene3D" id="3.30.70.1560">
    <property type="entry name" value="Alpha-L RNA-binding motif"/>
    <property type="match status" value="1"/>
</dbReference>
<evidence type="ECO:0000313" key="7">
    <source>
        <dbReference type="EMBL" id="MRJ46365.1"/>
    </source>
</evidence>
<dbReference type="PANTHER" id="PTHR47683:SF4">
    <property type="entry name" value="PSEUDOURIDINE SYNTHASE"/>
    <property type="match status" value="1"/>
</dbReference>
<keyword evidence="2 4" id="KW-0694">RNA-binding</keyword>
<dbReference type="GO" id="GO:0000455">
    <property type="term" value="P:enzyme-directed rRNA pseudouridine synthesis"/>
    <property type="evidence" value="ECO:0007669"/>
    <property type="project" value="UniProtKB-ARBA"/>
</dbReference>
<sequence length="241" mass="27250">MRLDKLLSHTGYGTRKEVKKLISSGAIRVNDIICKKSGQIINLNDDLVTVMGEPVVYQEYYYYILNKPAGIISATEDNFHETVINWLGPDYAHMELFPVGRLDIDTTGLLLLSNNGQLAHQLLSPKKKVPKRYVATIDGIVTQEDIEAFKAGLDLGDFIAQSAELIIHATDIEAVQSEIEVEIWEGKFHQVKRMFEKVGKEVLTLQRISMGPLWLDEDLAEGDWRELTEEEAQALEPYGFE</sequence>
<dbReference type="Gene3D" id="3.10.290.10">
    <property type="entry name" value="RNA-binding S4 domain"/>
    <property type="match status" value="1"/>
</dbReference>
<evidence type="ECO:0000256" key="1">
    <source>
        <dbReference type="ARBA" id="ARBA00008348"/>
    </source>
</evidence>
<dbReference type="FunFam" id="3.30.70.1560:FF:000001">
    <property type="entry name" value="Pseudouridine synthase"/>
    <property type="match status" value="1"/>
</dbReference>
<evidence type="ECO:0000256" key="2">
    <source>
        <dbReference type="ARBA" id="ARBA00022884"/>
    </source>
</evidence>
<comment type="similarity">
    <text evidence="1 5">Belongs to the pseudouridine synthase RsuA family.</text>
</comment>
<dbReference type="EMBL" id="WJQT01000002">
    <property type="protein sequence ID" value="MRJ46365.1"/>
    <property type="molecule type" value="Genomic_DNA"/>
</dbReference>
<dbReference type="CDD" id="cd02553">
    <property type="entry name" value="PseudoU_synth_RsuA"/>
    <property type="match status" value="1"/>
</dbReference>
<dbReference type="Gene3D" id="3.30.70.580">
    <property type="entry name" value="Pseudouridine synthase I, catalytic domain, N-terminal subdomain"/>
    <property type="match status" value="1"/>
</dbReference>
<keyword evidence="3 5" id="KW-0413">Isomerase</keyword>
<dbReference type="InterPro" id="IPR042092">
    <property type="entry name" value="PsdUridine_s_RsuA/RluB/E/F_cat"/>
</dbReference>
<comment type="caution">
    <text evidence="7">The sequence shown here is derived from an EMBL/GenBank/DDBJ whole genome shotgun (WGS) entry which is preliminary data.</text>
</comment>
<dbReference type="CDD" id="cd00165">
    <property type="entry name" value="S4"/>
    <property type="match status" value="1"/>
</dbReference>
<dbReference type="GO" id="GO:0005829">
    <property type="term" value="C:cytosol"/>
    <property type="evidence" value="ECO:0007669"/>
    <property type="project" value="UniProtKB-ARBA"/>
</dbReference>
<dbReference type="EC" id="5.4.99.-" evidence="5"/>